<dbReference type="Pfam" id="PF00984">
    <property type="entry name" value="UDPG_MGDP_dh"/>
    <property type="match status" value="1"/>
</dbReference>
<organism evidence="6 7">
    <name type="scientific">Phenylobacterium parvum</name>
    <dbReference type="NCBI Taxonomy" id="2201350"/>
    <lineage>
        <taxon>Bacteria</taxon>
        <taxon>Pseudomonadati</taxon>
        <taxon>Pseudomonadota</taxon>
        <taxon>Alphaproteobacteria</taxon>
        <taxon>Caulobacterales</taxon>
        <taxon>Caulobacteraceae</taxon>
        <taxon>Phenylobacterium</taxon>
    </lineage>
</organism>
<dbReference type="InterPro" id="IPR014026">
    <property type="entry name" value="UDP-Glc/GDP-Man_DH_dimer"/>
</dbReference>
<dbReference type="RefSeq" id="WP_110451429.1">
    <property type="nucleotide sequence ID" value="NZ_CP029479.1"/>
</dbReference>
<dbReference type="PIRSF" id="PIRSF000124">
    <property type="entry name" value="UDPglc_GDPman_dh"/>
    <property type="match status" value="1"/>
</dbReference>
<proteinExistence type="inferred from homology"/>
<dbReference type="KEGG" id="phb:HYN04_12275"/>
<dbReference type="Proteomes" id="UP000247763">
    <property type="component" value="Chromosome"/>
</dbReference>
<dbReference type="InterPro" id="IPR036220">
    <property type="entry name" value="UDP-Glc/GDP-Man_DH_C_sf"/>
</dbReference>
<protein>
    <submittedName>
        <fullName evidence="6">Nucleotide sugar dehydrogenase</fullName>
    </submittedName>
</protein>
<feature type="domain" description="UDP-glucose/GDP-mannose dehydrogenase C-terminal" evidence="5">
    <location>
        <begin position="335"/>
        <end position="435"/>
    </location>
</feature>
<dbReference type="SMART" id="SM00984">
    <property type="entry name" value="UDPG_MGDP_dh_C"/>
    <property type="match status" value="1"/>
</dbReference>
<dbReference type="PANTHER" id="PTHR43491">
    <property type="entry name" value="UDP-N-ACETYL-D-MANNOSAMINE DEHYDROGENASE"/>
    <property type="match status" value="1"/>
</dbReference>
<dbReference type="SUPFAM" id="SSF51735">
    <property type="entry name" value="NAD(P)-binding Rossmann-fold domains"/>
    <property type="match status" value="1"/>
</dbReference>
<dbReference type="GO" id="GO:0016628">
    <property type="term" value="F:oxidoreductase activity, acting on the CH-CH group of donors, NAD or NADP as acceptor"/>
    <property type="evidence" value="ECO:0007669"/>
    <property type="project" value="InterPro"/>
</dbReference>
<evidence type="ECO:0000259" key="5">
    <source>
        <dbReference type="SMART" id="SM00984"/>
    </source>
</evidence>
<evidence type="ECO:0000256" key="3">
    <source>
        <dbReference type="PIRNR" id="PIRNR000124"/>
    </source>
</evidence>
<dbReference type="InterPro" id="IPR014027">
    <property type="entry name" value="UDP-Glc/GDP-Man_DH_C"/>
</dbReference>
<keyword evidence="4" id="KW-1133">Transmembrane helix</keyword>
<dbReference type="PIRSF" id="PIRSF500136">
    <property type="entry name" value="UDP_ManNAc_DH"/>
    <property type="match status" value="1"/>
</dbReference>
<evidence type="ECO:0000256" key="4">
    <source>
        <dbReference type="SAM" id="Phobius"/>
    </source>
</evidence>
<reference evidence="7" key="1">
    <citation type="submission" date="2018-05" db="EMBL/GenBank/DDBJ databases">
        <title>Genome sequencing of Phenylobacterium sp. HYN0004.</title>
        <authorList>
            <person name="Yi H."/>
            <person name="Baek C."/>
        </authorList>
    </citation>
    <scope>NUCLEOTIDE SEQUENCE [LARGE SCALE GENOMIC DNA]</scope>
    <source>
        <strain evidence="7">HYN0004</strain>
    </source>
</reference>
<dbReference type="InterPro" id="IPR017476">
    <property type="entry name" value="UDP-Glc/GDP-Man"/>
</dbReference>
<name>A0A2Z3HRD3_9CAUL</name>
<dbReference type="PANTHER" id="PTHR43491:SF1">
    <property type="entry name" value="UDP-N-ACETYL-D-MANNOSAMINE DEHYDROGENASE"/>
    <property type="match status" value="1"/>
</dbReference>
<dbReference type="EMBL" id="CP029479">
    <property type="protein sequence ID" value="AWM78863.1"/>
    <property type="molecule type" value="Genomic_DNA"/>
</dbReference>
<dbReference type="GO" id="GO:0000271">
    <property type="term" value="P:polysaccharide biosynthetic process"/>
    <property type="evidence" value="ECO:0007669"/>
    <property type="project" value="InterPro"/>
</dbReference>
<dbReference type="GO" id="GO:0051287">
    <property type="term" value="F:NAD binding"/>
    <property type="evidence" value="ECO:0007669"/>
    <property type="project" value="InterPro"/>
</dbReference>
<dbReference type="AlphaFoldDB" id="A0A2Z3HRD3"/>
<keyword evidence="4" id="KW-0472">Membrane</keyword>
<dbReference type="Gene3D" id="3.40.50.720">
    <property type="entry name" value="NAD(P)-binding Rossmann-like Domain"/>
    <property type="match status" value="2"/>
</dbReference>
<keyword evidence="4" id="KW-0812">Transmembrane</keyword>
<dbReference type="InterPro" id="IPR008927">
    <property type="entry name" value="6-PGluconate_DH-like_C_sf"/>
</dbReference>
<dbReference type="Pfam" id="PF03720">
    <property type="entry name" value="UDPG_MGDP_dh_C"/>
    <property type="match status" value="1"/>
</dbReference>
<comment type="similarity">
    <text evidence="3">Belongs to the UDP-glucose/GDP-mannose dehydrogenase family.</text>
</comment>
<feature type="transmembrane region" description="Helical" evidence="4">
    <location>
        <begin position="20"/>
        <end position="45"/>
    </location>
</feature>
<sequence length="446" mass="47674">MTQNAHSADLMDRIRSRRAVVGIIGLGYVGLPLALAAVEAGFPVLGFDISPSRVEAILAGRQVINYLAPEALRTALDSGRLDATTDFARLSEADAVILCVPTPVTRNRDPDLSFVRASAASAAAALRPGQVVVLESTTWPGTTDEVVRPLLEAGGLKVGREVFLAFSPEREDPGNAHFGTRTIPKVVGADDPASRDLAVALYEAMITRVVPVSSAAAAEAAKLTENIFRSVNIALVNELKLVYDAMGIDVWEVIDAAATKPFGYMPFYPGPGLGGHCIPVDPFYLTWRAREFGMETRFIELAGQINTAMPGVVVDRLARALSDHAERALKGARILLVGAAYKKNVDDTRESPSLVLIEAIEARGATCDFHDPLIAQIPPTREHPGLAGRRSVDLTREALAGYDAVLIATDHDAVDYALVSDAARLVVDTRNAMARRGLPGDRVVKA</sequence>
<dbReference type="SUPFAM" id="SSF48179">
    <property type="entry name" value="6-phosphogluconate dehydrogenase C-terminal domain-like"/>
    <property type="match status" value="1"/>
</dbReference>
<evidence type="ECO:0000313" key="6">
    <source>
        <dbReference type="EMBL" id="AWM78863.1"/>
    </source>
</evidence>
<dbReference type="InterPro" id="IPR036291">
    <property type="entry name" value="NAD(P)-bd_dom_sf"/>
</dbReference>
<keyword evidence="7" id="KW-1185">Reference proteome</keyword>
<evidence type="ECO:0000313" key="7">
    <source>
        <dbReference type="Proteomes" id="UP000247763"/>
    </source>
</evidence>
<accession>A0A2Z3HRD3</accession>
<dbReference type="GO" id="GO:0016616">
    <property type="term" value="F:oxidoreductase activity, acting on the CH-OH group of donors, NAD or NADP as acceptor"/>
    <property type="evidence" value="ECO:0007669"/>
    <property type="project" value="InterPro"/>
</dbReference>
<keyword evidence="1" id="KW-0560">Oxidoreductase</keyword>
<evidence type="ECO:0000256" key="2">
    <source>
        <dbReference type="ARBA" id="ARBA00023027"/>
    </source>
</evidence>
<dbReference type="InterPro" id="IPR001732">
    <property type="entry name" value="UDP-Glc/GDP-Man_DH_N"/>
</dbReference>
<dbReference type="SUPFAM" id="SSF52413">
    <property type="entry name" value="UDP-glucose/GDP-mannose dehydrogenase C-terminal domain"/>
    <property type="match status" value="1"/>
</dbReference>
<dbReference type="NCBIfam" id="TIGR03026">
    <property type="entry name" value="NDP-sugDHase"/>
    <property type="match status" value="1"/>
</dbReference>
<dbReference type="Pfam" id="PF03721">
    <property type="entry name" value="UDPG_MGDP_dh_N"/>
    <property type="match status" value="1"/>
</dbReference>
<gene>
    <name evidence="6" type="ORF">HYN04_12275</name>
</gene>
<dbReference type="InterPro" id="IPR028359">
    <property type="entry name" value="UDP_ManNAc/GlcNAc_DH"/>
</dbReference>
<keyword evidence="2" id="KW-0520">NAD</keyword>
<evidence type="ECO:0000256" key="1">
    <source>
        <dbReference type="ARBA" id="ARBA00023002"/>
    </source>
</evidence>
<dbReference type="OrthoDB" id="9803238at2"/>